<gene>
    <name evidence="1" type="ORF">A4A49_27517</name>
</gene>
<dbReference type="OrthoDB" id="2019561at2759"/>
<comment type="caution">
    <text evidence="1">The sequence shown here is derived from an EMBL/GenBank/DDBJ whole genome shotgun (WGS) entry which is preliminary data.</text>
</comment>
<keyword evidence="2" id="KW-1185">Reference proteome</keyword>
<dbReference type="EMBL" id="MJEQ01001413">
    <property type="protein sequence ID" value="OIT30844.1"/>
    <property type="molecule type" value="Genomic_DNA"/>
</dbReference>
<evidence type="ECO:0000313" key="2">
    <source>
        <dbReference type="Proteomes" id="UP000187609"/>
    </source>
</evidence>
<dbReference type="KEGG" id="nau:109209460"/>
<evidence type="ECO:0000313" key="1">
    <source>
        <dbReference type="EMBL" id="OIT30844.1"/>
    </source>
</evidence>
<sequence>MGSKIYSPTPQFSCQLPKTKSRHISSFSSLQLKPRISIISSQQQPQSAAGAVTETTIPRTGTYNVDFKTFEASKLGISRYPDFVYNAKGGSGTGTGKRIESSDEIAVDFDLEKLYIPPLTSATAKFLGLPLPPFLKIDVVPELLRGYVNQETGKVNLEFKAKFWFSVGTIYRAPPLLVETLLTSEETKGRIREGRGERLNEEGRCKLVGVATVEPIDDLFMNTFLSLPTECLAKMNARISFSST</sequence>
<name>A0A314KQ51_NICAT</name>
<dbReference type="PANTHER" id="PTHR35320">
    <property type="entry name" value="ATP-DEPENDENT CLP PROTEASE ATP-BINDING SUBUNIT"/>
    <property type="match status" value="1"/>
</dbReference>
<dbReference type="STRING" id="49451.A0A314KQ51"/>
<dbReference type="Proteomes" id="UP000187609">
    <property type="component" value="Unassembled WGS sequence"/>
</dbReference>
<dbReference type="AlphaFoldDB" id="A0A314KQ51"/>
<proteinExistence type="predicted"/>
<reference evidence="1" key="1">
    <citation type="submission" date="2016-11" db="EMBL/GenBank/DDBJ databases">
        <title>The genome of Nicotiana attenuata.</title>
        <authorList>
            <person name="Xu S."/>
            <person name="Brockmoeller T."/>
            <person name="Gaquerel E."/>
            <person name="Navarro A."/>
            <person name="Kuhl H."/>
            <person name="Gase K."/>
            <person name="Ling Z."/>
            <person name="Zhou W."/>
            <person name="Kreitzer C."/>
            <person name="Stanke M."/>
            <person name="Tang H."/>
            <person name="Lyons E."/>
            <person name="Pandey P."/>
            <person name="Pandey S.P."/>
            <person name="Timmermann B."/>
            <person name="Baldwin I.T."/>
        </authorList>
    </citation>
    <scope>NUCLEOTIDE SEQUENCE [LARGE SCALE GENOMIC DNA]</scope>
    <source>
        <strain evidence="1">UT</strain>
    </source>
</reference>
<organism evidence="1 2">
    <name type="scientific">Nicotiana attenuata</name>
    <name type="common">Coyote tobacco</name>
    <dbReference type="NCBI Taxonomy" id="49451"/>
    <lineage>
        <taxon>Eukaryota</taxon>
        <taxon>Viridiplantae</taxon>
        <taxon>Streptophyta</taxon>
        <taxon>Embryophyta</taxon>
        <taxon>Tracheophyta</taxon>
        <taxon>Spermatophyta</taxon>
        <taxon>Magnoliopsida</taxon>
        <taxon>eudicotyledons</taxon>
        <taxon>Gunneridae</taxon>
        <taxon>Pentapetalae</taxon>
        <taxon>asterids</taxon>
        <taxon>lamiids</taxon>
        <taxon>Solanales</taxon>
        <taxon>Solanaceae</taxon>
        <taxon>Nicotianoideae</taxon>
        <taxon>Nicotianeae</taxon>
        <taxon>Nicotiana</taxon>
    </lineage>
</organism>
<dbReference type="Gramene" id="OIT30844">
    <property type="protein sequence ID" value="OIT30844"/>
    <property type="gene ID" value="A4A49_27517"/>
</dbReference>
<protein>
    <submittedName>
        <fullName evidence="1">Uncharacterized protein</fullName>
    </submittedName>
</protein>
<accession>A0A314KQ51</accession>
<dbReference type="PANTHER" id="PTHR35320:SF1">
    <property type="entry name" value="ATP-DEPENDENT CLP PROTEASE ATP-BINDING SUBUNIT"/>
    <property type="match status" value="1"/>
</dbReference>